<evidence type="ECO:0000256" key="4">
    <source>
        <dbReference type="ARBA" id="ARBA00022989"/>
    </source>
</evidence>
<dbReference type="Pfam" id="PF00001">
    <property type="entry name" value="7tm_1"/>
    <property type="match status" value="1"/>
</dbReference>
<evidence type="ECO:0000256" key="3">
    <source>
        <dbReference type="ARBA" id="ARBA00022692"/>
    </source>
</evidence>
<dbReference type="PROSITE" id="PS00237">
    <property type="entry name" value="G_PROTEIN_RECEP_F1_1"/>
    <property type="match status" value="1"/>
</dbReference>
<feature type="transmembrane region" description="Helical" evidence="7">
    <location>
        <begin position="123"/>
        <end position="145"/>
    </location>
</feature>
<dbReference type="EMBL" id="AMQN01009174">
    <property type="status" value="NOT_ANNOTATED_CDS"/>
    <property type="molecule type" value="Genomic_DNA"/>
</dbReference>
<dbReference type="CDD" id="cd00637">
    <property type="entry name" value="7tm_classA_rhodopsin-like"/>
    <property type="match status" value="1"/>
</dbReference>
<reference evidence="9 11" key="2">
    <citation type="journal article" date="2013" name="Nature">
        <title>Insights into bilaterian evolution from three spiralian genomes.</title>
        <authorList>
            <person name="Simakov O."/>
            <person name="Marletaz F."/>
            <person name="Cho S.J."/>
            <person name="Edsinger-Gonzales E."/>
            <person name="Havlak P."/>
            <person name="Hellsten U."/>
            <person name="Kuo D.H."/>
            <person name="Larsson T."/>
            <person name="Lv J."/>
            <person name="Arendt D."/>
            <person name="Savage R."/>
            <person name="Osoegawa K."/>
            <person name="de Jong P."/>
            <person name="Grimwood J."/>
            <person name="Chapman J.A."/>
            <person name="Shapiro H."/>
            <person name="Aerts A."/>
            <person name="Otillar R.P."/>
            <person name="Terry A.Y."/>
            <person name="Boore J.L."/>
            <person name="Grigoriev I.V."/>
            <person name="Lindberg D.R."/>
            <person name="Seaver E.C."/>
            <person name="Weisblat D.A."/>
            <person name="Putnam N.H."/>
            <person name="Rokhsar D.S."/>
        </authorList>
    </citation>
    <scope>NUCLEOTIDE SEQUENCE</scope>
    <source>
        <strain evidence="9 11">I ESC-2004</strain>
    </source>
</reference>
<dbReference type="Gene3D" id="1.20.1070.10">
    <property type="entry name" value="Rhodopsin 7-helix transmembrane proteins"/>
    <property type="match status" value="1"/>
</dbReference>
<dbReference type="EnsemblMetazoa" id="CapteT198898">
    <property type="protein sequence ID" value="CapteP198898"/>
    <property type="gene ID" value="CapteG198898"/>
</dbReference>
<dbReference type="Proteomes" id="UP000014760">
    <property type="component" value="Unassembled WGS sequence"/>
</dbReference>
<keyword evidence="6" id="KW-0297">G-protein coupled receptor</keyword>
<evidence type="ECO:0000313" key="9">
    <source>
        <dbReference type="EMBL" id="ELU01649.1"/>
    </source>
</evidence>
<keyword evidence="6" id="KW-0807">Transducer</keyword>
<sequence>MENNTRSGRDPHMLQPEPKTPLLVGLSFFVACINVLMLVILVKNEGLRRKISPIITSLAVADFLVGVTMGITSLLGNKRDGFSEFVTSSSVVASMLHLVLIAVDRCASVFAPLRYKVIVTRKLLYVGIAVVWVATMILFATAIFATNSYIGEWTLKIQLGLFTFVGASLLVLYAYLGKVACTQWMKMQAQRAPDQREAVPKATKVLMVVLGAYALFWGPYTVFIFAFVSNHHEIITPDLFFYATLCGVCNSVSKGRSNCSVLLLCGEISKRHGDVK</sequence>
<evidence type="ECO:0000256" key="1">
    <source>
        <dbReference type="ARBA" id="ARBA00004651"/>
    </source>
</evidence>
<evidence type="ECO:0000313" key="11">
    <source>
        <dbReference type="Proteomes" id="UP000014760"/>
    </source>
</evidence>
<feature type="transmembrane region" description="Helical" evidence="7">
    <location>
        <begin position="205"/>
        <end position="228"/>
    </location>
</feature>
<organism evidence="9">
    <name type="scientific">Capitella teleta</name>
    <name type="common">Polychaete worm</name>
    <dbReference type="NCBI Taxonomy" id="283909"/>
    <lineage>
        <taxon>Eukaryota</taxon>
        <taxon>Metazoa</taxon>
        <taxon>Spiralia</taxon>
        <taxon>Lophotrochozoa</taxon>
        <taxon>Annelida</taxon>
        <taxon>Polychaeta</taxon>
        <taxon>Sedentaria</taxon>
        <taxon>Scolecida</taxon>
        <taxon>Capitellidae</taxon>
        <taxon>Capitella</taxon>
    </lineage>
</organism>
<feature type="transmembrane region" description="Helical" evidence="7">
    <location>
        <begin position="157"/>
        <end position="176"/>
    </location>
</feature>
<dbReference type="InterPro" id="IPR017452">
    <property type="entry name" value="GPCR_Rhodpsn_7TM"/>
</dbReference>
<keyword evidence="6" id="KW-0675">Receptor</keyword>
<evidence type="ECO:0000313" key="10">
    <source>
        <dbReference type="EnsemblMetazoa" id="CapteP198898"/>
    </source>
</evidence>
<feature type="transmembrane region" description="Helical" evidence="7">
    <location>
        <begin position="20"/>
        <end position="42"/>
    </location>
</feature>
<evidence type="ECO:0000259" key="8">
    <source>
        <dbReference type="PROSITE" id="PS50262"/>
    </source>
</evidence>
<dbReference type="PRINTS" id="PR00237">
    <property type="entry name" value="GPCRRHODOPSN"/>
</dbReference>
<feature type="domain" description="G-protein coupled receptors family 1 profile" evidence="8">
    <location>
        <begin position="33"/>
        <end position="225"/>
    </location>
</feature>
<evidence type="ECO:0000256" key="7">
    <source>
        <dbReference type="SAM" id="Phobius"/>
    </source>
</evidence>
<evidence type="ECO:0000256" key="6">
    <source>
        <dbReference type="RuleBase" id="RU000688"/>
    </source>
</evidence>
<evidence type="ECO:0000256" key="5">
    <source>
        <dbReference type="ARBA" id="ARBA00023136"/>
    </source>
</evidence>
<dbReference type="AlphaFoldDB" id="R7U6M8"/>
<dbReference type="PROSITE" id="PS50262">
    <property type="entry name" value="G_PROTEIN_RECEP_F1_2"/>
    <property type="match status" value="1"/>
</dbReference>
<dbReference type="EMBL" id="KB304845">
    <property type="protein sequence ID" value="ELU01649.1"/>
    <property type="molecule type" value="Genomic_DNA"/>
</dbReference>
<accession>R7U6M8</accession>
<name>R7U6M8_CAPTE</name>
<dbReference type="HOGENOM" id="CLU_009579_21_0_1"/>
<feature type="transmembrane region" description="Helical" evidence="7">
    <location>
        <begin position="82"/>
        <end position="103"/>
    </location>
</feature>
<dbReference type="STRING" id="283909.R7U6M8"/>
<keyword evidence="2" id="KW-1003">Cell membrane</keyword>
<dbReference type="GO" id="GO:0004930">
    <property type="term" value="F:G protein-coupled receptor activity"/>
    <property type="evidence" value="ECO:0007669"/>
    <property type="project" value="UniProtKB-KW"/>
</dbReference>
<comment type="similarity">
    <text evidence="6">Belongs to the G-protein coupled receptor 1 family.</text>
</comment>
<comment type="subcellular location">
    <subcellularLocation>
        <location evidence="1">Cell membrane</location>
        <topology evidence="1">Multi-pass membrane protein</topology>
    </subcellularLocation>
</comment>
<gene>
    <name evidence="9" type="ORF">CAPTEDRAFT_198898</name>
</gene>
<dbReference type="InterPro" id="IPR000276">
    <property type="entry name" value="GPCR_Rhodpsn"/>
</dbReference>
<dbReference type="GO" id="GO:0005886">
    <property type="term" value="C:plasma membrane"/>
    <property type="evidence" value="ECO:0007669"/>
    <property type="project" value="UniProtKB-SubCell"/>
</dbReference>
<proteinExistence type="inferred from homology"/>
<reference evidence="11" key="1">
    <citation type="submission" date="2012-12" db="EMBL/GenBank/DDBJ databases">
        <authorList>
            <person name="Hellsten U."/>
            <person name="Grimwood J."/>
            <person name="Chapman J.A."/>
            <person name="Shapiro H."/>
            <person name="Aerts A."/>
            <person name="Otillar R.P."/>
            <person name="Terry A.Y."/>
            <person name="Boore J.L."/>
            <person name="Simakov O."/>
            <person name="Marletaz F."/>
            <person name="Cho S.-J."/>
            <person name="Edsinger-Gonzales E."/>
            <person name="Havlak P."/>
            <person name="Kuo D.-H."/>
            <person name="Larsson T."/>
            <person name="Lv J."/>
            <person name="Arendt D."/>
            <person name="Savage R."/>
            <person name="Osoegawa K."/>
            <person name="de Jong P."/>
            <person name="Lindberg D.R."/>
            <person name="Seaver E.C."/>
            <person name="Weisblat D.A."/>
            <person name="Putnam N.H."/>
            <person name="Grigoriev I.V."/>
            <person name="Rokhsar D.S."/>
        </authorList>
    </citation>
    <scope>NUCLEOTIDE SEQUENCE</scope>
    <source>
        <strain evidence="11">I ESC-2004</strain>
    </source>
</reference>
<feature type="transmembrane region" description="Helical" evidence="7">
    <location>
        <begin position="54"/>
        <end position="76"/>
    </location>
</feature>
<evidence type="ECO:0000256" key="2">
    <source>
        <dbReference type="ARBA" id="ARBA00022475"/>
    </source>
</evidence>
<keyword evidence="4 7" id="KW-1133">Transmembrane helix</keyword>
<protein>
    <recommendedName>
        <fullName evidence="8">G-protein coupled receptors family 1 profile domain-containing protein</fullName>
    </recommendedName>
</protein>
<keyword evidence="5 7" id="KW-0472">Membrane</keyword>
<dbReference type="SUPFAM" id="SSF81321">
    <property type="entry name" value="Family A G protein-coupled receptor-like"/>
    <property type="match status" value="1"/>
</dbReference>
<dbReference type="PROSITE" id="PS51257">
    <property type="entry name" value="PROKAR_LIPOPROTEIN"/>
    <property type="match status" value="1"/>
</dbReference>
<keyword evidence="11" id="KW-1185">Reference proteome</keyword>
<reference evidence="10" key="3">
    <citation type="submission" date="2015-06" db="UniProtKB">
        <authorList>
            <consortium name="EnsemblMetazoa"/>
        </authorList>
    </citation>
    <scope>IDENTIFICATION</scope>
</reference>
<dbReference type="PANTHER" id="PTHR22750">
    <property type="entry name" value="G-PROTEIN COUPLED RECEPTOR"/>
    <property type="match status" value="1"/>
</dbReference>
<dbReference type="OrthoDB" id="5965749at2759"/>
<keyword evidence="3 6" id="KW-0812">Transmembrane</keyword>